<protein>
    <recommendedName>
        <fullName evidence="2">DUF4057 domain-containing protein</fullName>
    </recommendedName>
</protein>
<dbReference type="Proteomes" id="UP001222027">
    <property type="component" value="Unassembled WGS sequence"/>
</dbReference>
<dbReference type="PANTHER" id="PTHR31132:SF13">
    <property type="entry name" value="N-LYSINE METHYLTRANSFERASE"/>
    <property type="match status" value="1"/>
</dbReference>
<sequence length="287" mass="31156">MYRDPPVRTPHSSTADLLTWPEKPPSERPAPPASRSSLKPVDRISPAMFGAPVTEEEEAEILNRRKPCSDLKLQEMNGSGIFTADRQNGEESETDGATPQQAVGGISQISFGTEGIVEPPRKPTSITEIAKQRELSGTVESELEAKVRKQLSEAKCRELGGNDIFGPPPEAPPPGHSSAARNSELRSNIGFGSRQPRDHPVAFDEEKVTTSTAKKKTYSRKIQELTGNDIFRGDALRWSAQKQLSTAKLKEMSGSNIFANGNRKTVTRDYLGGVRKPPGGGSSFAFA</sequence>
<dbReference type="EMBL" id="JAQQAF010000002">
    <property type="protein sequence ID" value="KAJ8505582.1"/>
    <property type="molecule type" value="Genomic_DNA"/>
</dbReference>
<evidence type="ECO:0000313" key="3">
    <source>
        <dbReference type="EMBL" id="KAJ8505582.1"/>
    </source>
</evidence>
<feature type="region of interest" description="Disordered" evidence="1">
    <location>
        <begin position="158"/>
        <end position="208"/>
    </location>
</feature>
<feature type="domain" description="DUF4057" evidence="2">
    <location>
        <begin position="3"/>
        <end position="285"/>
    </location>
</feature>
<comment type="caution">
    <text evidence="3">The sequence shown here is derived from an EMBL/GenBank/DDBJ whole genome shotgun (WGS) entry which is preliminary data.</text>
</comment>
<name>A0AAV8QBR2_ENSVE</name>
<feature type="compositionally biased region" description="Basic and acidic residues" evidence="1">
    <location>
        <begin position="195"/>
        <end position="208"/>
    </location>
</feature>
<dbReference type="AlphaFoldDB" id="A0AAV8QBR2"/>
<dbReference type="PANTHER" id="PTHR31132">
    <property type="entry name" value="N-LYSINE METHYLTRANSFERASE"/>
    <property type="match status" value="1"/>
</dbReference>
<feature type="compositionally biased region" description="Pro residues" evidence="1">
    <location>
        <begin position="166"/>
        <end position="175"/>
    </location>
</feature>
<reference evidence="3 4" key="1">
    <citation type="submission" date="2022-12" db="EMBL/GenBank/DDBJ databases">
        <title>Chromosome-scale assembly of the Ensete ventricosum genome.</title>
        <authorList>
            <person name="Dussert Y."/>
            <person name="Stocks J."/>
            <person name="Wendawek A."/>
            <person name="Woldeyes F."/>
            <person name="Nichols R.A."/>
            <person name="Borrell J.S."/>
        </authorList>
    </citation>
    <scope>NUCLEOTIDE SEQUENCE [LARGE SCALE GENOMIC DNA]</scope>
    <source>
        <strain evidence="4">cv. Maze</strain>
        <tissue evidence="3">Seeds</tissue>
    </source>
</reference>
<dbReference type="InterPro" id="IPR025131">
    <property type="entry name" value="DUF4057"/>
</dbReference>
<proteinExistence type="predicted"/>
<organism evidence="3 4">
    <name type="scientific">Ensete ventricosum</name>
    <name type="common">Abyssinian banana</name>
    <name type="synonym">Musa ensete</name>
    <dbReference type="NCBI Taxonomy" id="4639"/>
    <lineage>
        <taxon>Eukaryota</taxon>
        <taxon>Viridiplantae</taxon>
        <taxon>Streptophyta</taxon>
        <taxon>Embryophyta</taxon>
        <taxon>Tracheophyta</taxon>
        <taxon>Spermatophyta</taxon>
        <taxon>Magnoliopsida</taxon>
        <taxon>Liliopsida</taxon>
        <taxon>Zingiberales</taxon>
        <taxon>Musaceae</taxon>
        <taxon>Ensete</taxon>
    </lineage>
</organism>
<accession>A0AAV8QBR2</accession>
<gene>
    <name evidence="3" type="ORF">OPV22_006468</name>
</gene>
<keyword evidence="4" id="KW-1185">Reference proteome</keyword>
<dbReference type="Pfam" id="PF13266">
    <property type="entry name" value="DUF4057"/>
    <property type="match status" value="1"/>
</dbReference>
<evidence type="ECO:0000256" key="1">
    <source>
        <dbReference type="SAM" id="MobiDB-lite"/>
    </source>
</evidence>
<feature type="region of interest" description="Disordered" evidence="1">
    <location>
        <begin position="1"/>
        <end position="60"/>
    </location>
</feature>
<evidence type="ECO:0000313" key="4">
    <source>
        <dbReference type="Proteomes" id="UP001222027"/>
    </source>
</evidence>
<feature type="region of interest" description="Disordered" evidence="1">
    <location>
        <begin position="78"/>
        <end position="103"/>
    </location>
</feature>
<evidence type="ECO:0000259" key="2">
    <source>
        <dbReference type="Pfam" id="PF13266"/>
    </source>
</evidence>